<protein>
    <submittedName>
        <fullName evidence="2">Uncharacterized protein</fullName>
    </submittedName>
</protein>
<dbReference type="OrthoDB" id="8001905at2"/>
<gene>
    <name evidence="2" type="ORF">VQ03_04805</name>
</gene>
<keyword evidence="1" id="KW-1133">Transmembrane helix</keyword>
<proteinExistence type="predicted"/>
<feature type="transmembrane region" description="Helical" evidence="1">
    <location>
        <begin position="36"/>
        <end position="55"/>
    </location>
</feature>
<evidence type="ECO:0000313" key="2">
    <source>
        <dbReference type="EMBL" id="KMO44244.1"/>
    </source>
</evidence>
<reference evidence="2 3" key="1">
    <citation type="submission" date="2015-03" db="EMBL/GenBank/DDBJ databases">
        <title>Genome sequencing of Methylobacterium tarhaniae DSM 25844.</title>
        <authorList>
            <person name="Chaudhry V."/>
            <person name="Patil P.B."/>
        </authorList>
    </citation>
    <scope>NUCLEOTIDE SEQUENCE [LARGE SCALE GENOMIC DNA]</scope>
    <source>
        <strain evidence="2 3">DSM 25844</strain>
    </source>
</reference>
<keyword evidence="3" id="KW-1185">Reference proteome</keyword>
<dbReference type="PATRIC" id="fig|1187852.3.peg.3660"/>
<dbReference type="EMBL" id="LABZ01000025">
    <property type="protein sequence ID" value="KMO44244.1"/>
    <property type="molecule type" value="Genomic_DNA"/>
</dbReference>
<evidence type="ECO:0000256" key="1">
    <source>
        <dbReference type="SAM" id="Phobius"/>
    </source>
</evidence>
<name>A0A0J6TEB0_9HYPH</name>
<dbReference type="AlphaFoldDB" id="A0A0J6TEB0"/>
<evidence type="ECO:0000313" key="3">
    <source>
        <dbReference type="Proteomes" id="UP000036449"/>
    </source>
</evidence>
<keyword evidence="1" id="KW-0472">Membrane</keyword>
<feature type="transmembrane region" description="Helical" evidence="1">
    <location>
        <begin position="12"/>
        <end position="30"/>
    </location>
</feature>
<accession>A0A0J6TEB0</accession>
<sequence>MSEFAGPGPQHPNRIIFVTTVVVAVSTWLVTGNVLYFMLALVGCAALLCAGYALIRRRLGWKPLDADYLFHLIGVLHP</sequence>
<keyword evidence="1" id="KW-0812">Transmembrane</keyword>
<comment type="caution">
    <text evidence="2">The sequence shown here is derived from an EMBL/GenBank/DDBJ whole genome shotgun (WGS) entry which is preliminary data.</text>
</comment>
<dbReference type="Proteomes" id="UP000036449">
    <property type="component" value="Unassembled WGS sequence"/>
</dbReference>
<organism evidence="2 3">
    <name type="scientific">Methylobacterium tarhaniae</name>
    <dbReference type="NCBI Taxonomy" id="1187852"/>
    <lineage>
        <taxon>Bacteria</taxon>
        <taxon>Pseudomonadati</taxon>
        <taxon>Pseudomonadota</taxon>
        <taxon>Alphaproteobacteria</taxon>
        <taxon>Hyphomicrobiales</taxon>
        <taxon>Methylobacteriaceae</taxon>
        <taxon>Methylobacterium</taxon>
    </lineage>
</organism>